<dbReference type="EMBL" id="IACM01105652">
    <property type="protein sequence ID" value="LAB34989.1"/>
    <property type="molecule type" value="Transcribed_RNA"/>
</dbReference>
<protein>
    <submittedName>
        <fullName evidence="2">Uncharacterized protein</fullName>
    </submittedName>
</protein>
<dbReference type="EMBL" id="IACM01105653">
    <property type="protein sequence ID" value="LAB34991.1"/>
    <property type="molecule type" value="Transcribed_RNA"/>
</dbReference>
<keyword evidence="1" id="KW-0472">Membrane</keyword>
<name>A0A2D4MNI0_9SAUR</name>
<sequence length="103" mass="11826">MTVSQNSLPLPLLEMVDSSCGYPSPLWKKKHWIIIKVFFSPAVGRRYSTLQCPVHCEHQGFLFCLLTNLGILMVFDIFIGRLGYCSLYIYIRTSKNICSCLME</sequence>
<feature type="transmembrane region" description="Helical" evidence="1">
    <location>
        <begin position="69"/>
        <end position="91"/>
    </location>
</feature>
<proteinExistence type="predicted"/>
<keyword evidence="1" id="KW-1133">Transmembrane helix</keyword>
<reference evidence="2" key="1">
    <citation type="submission" date="2017-07" db="EMBL/GenBank/DDBJ databases">
        <authorList>
            <person name="Mikheyev A."/>
            <person name="Grau M."/>
        </authorList>
    </citation>
    <scope>NUCLEOTIDE SEQUENCE</scope>
    <source>
        <tissue evidence="2">Venom_gland</tissue>
    </source>
</reference>
<reference evidence="2" key="2">
    <citation type="submission" date="2017-11" db="EMBL/GenBank/DDBJ databases">
        <title>Coralsnake Venomics: Analyses of Venom Gland Transcriptomes and Proteomes of Six Brazilian Taxa.</title>
        <authorList>
            <person name="Aird S.D."/>
            <person name="Jorge da Silva N."/>
            <person name="Qiu L."/>
            <person name="Villar-Briones A."/>
            <person name="Aparecida-Saddi V."/>
            <person name="Campos-Telles M.P."/>
            <person name="Grau M."/>
            <person name="Mikheyev A.S."/>
        </authorList>
    </citation>
    <scope>NUCLEOTIDE SEQUENCE</scope>
    <source>
        <tissue evidence="2">Venom_gland</tissue>
    </source>
</reference>
<evidence type="ECO:0000256" key="1">
    <source>
        <dbReference type="SAM" id="Phobius"/>
    </source>
</evidence>
<accession>A0A2D4MNI0</accession>
<evidence type="ECO:0000313" key="2">
    <source>
        <dbReference type="EMBL" id="LAB34991.1"/>
    </source>
</evidence>
<dbReference type="AlphaFoldDB" id="A0A2D4MNI0"/>
<keyword evidence="1" id="KW-0812">Transmembrane</keyword>
<organism evidence="2">
    <name type="scientific">Micrurus spixii</name>
    <name type="common">Amazon coral snake</name>
    <dbReference type="NCBI Taxonomy" id="129469"/>
    <lineage>
        <taxon>Eukaryota</taxon>
        <taxon>Metazoa</taxon>
        <taxon>Chordata</taxon>
        <taxon>Craniata</taxon>
        <taxon>Vertebrata</taxon>
        <taxon>Euteleostomi</taxon>
        <taxon>Lepidosauria</taxon>
        <taxon>Squamata</taxon>
        <taxon>Bifurcata</taxon>
        <taxon>Unidentata</taxon>
        <taxon>Episquamata</taxon>
        <taxon>Toxicofera</taxon>
        <taxon>Serpentes</taxon>
        <taxon>Colubroidea</taxon>
        <taxon>Elapidae</taxon>
        <taxon>Elapinae</taxon>
        <taxon>Micrurus</taxon>
    </lineage>
</organism>